<evidence type="ECO:0000313" key="2">
    <source>
        <dbReference type="EMBL" id="ACY47139.1"/>
    </source>
</evidence>
<evidence type="ECO:0000313" key="3">
    <source>
        <dbReference type="Proteomes" id="UP000002221"/>
    </source>
</evidence>
<gene>
    <name evidence="2" type="ordered locus">Rmar_0233</name>
</gene>
<dbReference type="AlphaFoldDB" id="D0MDE6"/>
<protein>
    <submittedName>
        <fullName evidence="2">Uncharacterized protein</fullName>
    </submittedName>
</protein>
<dbReference type="EMBL" id="CP001807">
    <property type="protein sequence ID" value="ACY47139.1"/>
    <property type="molecule type" value="Genomic_DNA"/>
</dbReference>
<evidence type="ECO:0000256" key="1">
    <source>
        <dbReference type="SAM" id="Phobius"/>
    </source>
</evidence>
<accession>D0MDE6</accession>
<keyword evidence="1" id="KW-1133">Transmembrane helix</keyword>
<name>D0MDE6_RHOM4</name>
<proteinExistence type="predicted"/>
<dbReference type="Proteomes" id="UP000002221">
    <property type="component" value="Chromosome"/>
</dbReference>
<sequence>MADAFFVDPDRRPGVSMENQGEAMYLLPALVFVPILFFMLVWAVVTAGRILFPERPLPFDREFSLRGWTMRPRYRAPVHVAAPRATTMPHVAQAVYHFEEGHSDGLPEVWVDDLWLRRN</sequence>
<dbReference type="STRING" id="518766.Rmar_0233"/>
<dbReference type="HOGENOM" id="CLU_2131585_0_0_10"/>
<feature type="transmembrane region" description="Helical" evidence="1">
    <location>
        <begin position="25"/>
        <end position="52"/>
    </location>
</feature>
<organism evidence="2 3">
    <name type="scientific">Rhodothermus marinus (strain ATCC 43812 / DSM 4252 / R-10)</name>
    <name type="common">Rhodothermus obamensis</name>
    <dbReference type="NCBI Taxonomy" id="518766"/>
    <lineage>
        <taxon>Bacteria</taxon>
        <taxon>Pseudomonadati</taxon>
        <taxon>Rhodothermota</taxon>
        <taxon>Rhodothermia</taxon>
        <taxon>Rhodothermales</taxon>
        <taxon>Rhodothermaceae</taxon>
        <taxon>Rhodothermus</taxon>
    </lineage>
</organism>
<keyword evidence="1" id="KW-0812">Transmembrane</keyword>
<dbReference type="RefSeq" id="WP_012842751.1">
    <property type="nucleotide sequence ID" value="NC_013501.1"/>
</dbReference>
<dbReference type="KEGG" id="rmr:Rmar_0233"/>
<reference evidence="2 3" key="1">
    <citation type="journal article" date="2009" name="Stand. Genomic Sci.">
        <title>Complete genome sequence of Rhodothermus marinus type strain (R-10).</title>
        <authorList>
            <person name="Nolan M."/>
            <person name="Tindall B.J."/>
            <person name="Pomrenke H."/>
            <person name="Lapidus A."/>
            <person name="Copeland A."/>
            <person name="Glavina Del Rio T."/>
            <person name="Lucas S."/>
            <person name="Chen F."/>
            <person name="Tice H."/>
            <person name="Cheng J.F."/>
            <person name="Saunders E."/>
            <person name="Han C."/>
            <person name="Bruce D."/>
            <person name="Goodwin L."/>
            <person name="Chain P."/>
            <person name="Pitluck S."/>
            <person name="Ovchinikova G."/>
            <person name="Pati A."/>
            <person name="Ivanova N."/>
            <person name="Mavromatis K."/>
            <person name="Chen A."/>
            <person name="Palaniappan K."/>
            <person name="Land M."/>
            <person name="Hauser L."/>
            <person name="Chang Y.J."/>
            <person name="Jeffries C.D."/>
            <person name="Brettin T."/>
            <person name="Goker M."/>
            <person name="Bristow J."/>
            <person name="Eisen J.A."/>
            <person name="Markowitz V."/>
            <person name="Hugenholtz P."/>
            <person name="Kyrpides N.C."/>
            <person name="Klenk H.P."/>
            <person name="Detter J.C."/>
        </authorList>
    </citation>
    <scope>NUCLEOTIDE SEQUENCE [LARGE SCALE GENOMIC DNA]</scope>
    <source>
        <strain evidence="3">ATCC 43812 / DSM 4252 / R-10</strain>
    </source>
</reference>
<keyword evidence="1" id="KW-0472">Membrane</keyword>
<keyword evidence="3" id="KW-1185">Reference proteome</keyword>